<feature type="domain" description="Pyridine nucleotide-disulphide oxidoreductase dimerisation" evidence="7">
    <location>
        <begin position="337"/>
        <end position="440"/>
    </location>
</feature>
<evidence type="ECO:0000256" key="5">
    <source>
        <dbReference type="ARBA" id="ARBA00023002"/>
    </source>
</evidence>
<dbReference type="PANTHER" id="PTHR43429">
    <property type="entry name" value="PYRIDINE NUCLEOTIDE-DISULFIDE OXIDOREDUCTASE DOMAIN-CONTAINING"/>
    <property type="match status" value="1"/>
</dbReference>
<comment type="caution">
    <text evidence="9">The sequence shown here is derived from an EMBL/GenBank/DDBJ whole genome shotgun (WGS) entry which is preliminary data.</text>
</comment>
<dbReference type="AlphaFoldDB" id="A0A062V526"/>
<evidence type="ECO:0000256" key="6">
    <source>
        <dbReference type="ARBA" id="ARBA00023284"/>
    </source>
</evidence>
<evidence type="ECO:0000256" key="2">
    <source>
        <dbReference type="ARBA" id="ARBA00009130"/>
    </source>
</evidence>
<protein>
    <submittedName>
        <fullName evidence="9">NAD(FAD)-dependent dehydrogenase</fullName>
    </submittedName>
</protein>
<keyword evidence="6" id="KW-0676">Redox-active center</keyword>
<dbReference type="PRINTS" id="PR00411">
    <property type="entry name" value="PNDRDTASEI"/>
</dbReference>
<gene>
    <name evidence="9" type="ORF">ANME2D_01772</name>
</gene>
<comment type="similarity">
    <text evidence="2">Belongs to the class-III pyridine nucleotide-disulfide oxidoreductase family.</text>
</comment>
<dbReference type="PANTHER" id="PTHR43429:SF1">
    <property type="entry name" value="NAD(P)H SULFUR OXIDOREDUCTASE (COA-DEPENDENT)"/>
    <property type="match status" value="1"/>
</dbReference>
<feature type="domain" description="FAD/NAD(P)-binding" evidence="8">
    <location>
        <begin position="9"/>
        <end position="299"/>
    </location>
</feature>
<dbReference type="PRINTS" id="PR00368">
    <property type="entry name" value="FADPNR"/>
</dbReference>
<dbReference type="InterPro" id="IPR050260">
    <property type="entry name" value="FAD-bd_OxRdtase"/>
</dbReference>
<dbReference type="RefSeq" id="WP_048090669.1">
    <property type="nucleotide sequence ID" value="NZ_JMIY01000004.1"/>
</dbReference>
<dbReference type="PATRIC" id="fig|1392998.3.peg.1773"/>
<dbReference type="OrthoDB" id="27922at2157"/>
<dbReference type="Proteomes" id="UP000027153">
    <property type="component" value="Unassembled WGS sequence"/>
</dbReference>
<keyword evidence="4" id="KW-0274">FAD</keyword>
<reference evidence="9 10" key="1">
    <citation type="journal article" date="2013" name="Nature">
        <title>Anaerobic oxidation of methane coupled to nitrate reduction in a novel archaeal lineage.</title>
        <authorList>
            <person name="Haroon M.F."/>
            <person name="Hu S."/>
            <person name="Shi Y."/>
            <person name="Imelfort M."/>
            <person name="Keller J."/>
            <person name="Hugenholtz P."/>
            <person name="Yuan Z."/>
            <person name="Tyson G.W."/>
        </authorList>
    </citation>
    <scope>NUCLEOTIDE SEQUENCE [LARGE SCALE GENOMIC DNA]</scope>
    <source>
        <strain evidence="9 10">ANME-2d</strain>
    </source>
</reference>
<dbReference type="Gene3D" id="3.50.50.60">
    <property type="entry name" value="FAD/NAD(P)-binding domain"/>
    <property type="match status" value="2"/>
</dbReference>
<dbReference type="SUPFAM" id="SSF51905">
    <property type="entry name" value="FAD/NAD(P)-binding domain"/>
    <property type="match status" value="1"/>
</dbReference>
<dbReference type="GO" id="GO:0016491">
    <property type="term" value="F:oxidoreductase activity"/>
    <property type="evidence" value="ECO:0007669"/>
    <property type="project" value="UniProtKB-KW"/>
</dbReference>
<dbReference type="EMBL" id="JMIY01000004">
    <property type="protein sequence ID" value="KCZ71718.1"/>
    <property type="molecule type" value="Genomic_DNA"/>
</dbReference>
<evidence type="ECO:0000259" key="8">
    <source>
        <dbReference type="Pfam" id="PF07992"/>
    </source>
</evidence>
<dbReference type="InterPro" id="IPR004099">
    <property type="entry name" value="Pyr_nucl-diS_OxRdtase_dimer"/>
</dbReference>
<evidence type="ECO:0000256" key="3">
    <source>
        <dbReference type="ARBA" id="ARBA00022630"/>
    </source>
</evidence>
<dbReference type="InterPro" id="IPR036188">
    <property type="entry name" value="FAD/NAD-bd_sf"/>
</dbReference>
<keyword evidence="5" id="KW-0560">Oxidoreductase</keyword>
<keyword evidence="10" id="KW-1185">Reference proteome</keyword>
<dbReference type="Pfam" id="PF07992">
    <property type="entry name" value="Pyr_redox_2"/>
    <property type="match status" value="1"/>
</dbReference>
<dbReference type="InterPro" id="IPR023753">
    <property type="entry name" value="FAD/NAD-binding_dom"/>
</dbReference>
<name>A0A062V526_9EURY</name>
<dbReference type="InterPro" id="IPR016156">
    <property type="entry name" value="FAD/NAD-linked_Rdtase_dimer_sf"/>
</dbReference>
<evidence type="ECO:0000313" key="9">
    <source>
        <dbReference type="EMBL" id="KCZ71718.1"/>
    </source>
</evidence>
<proteinExistence type="inferred from homology"/>
<dbReference type="SUPFAM" id="SSF55424">
    <property type="entry name" value="FAD/NAD-linked reductases, dimerisation (C-terminal) domain"/>
    <property type="match status" value="1"/>
</dbReference>
<keyword evidence="3" id="KW-0285">Flavoprotein</keyword>
<evidence type="ECO:0000259" key="7">
    <source>
        <dbReference type="Pfam" id="PF02852"/>
    </source>
</evidence>
<accession>A0A062V526</accession>
<evidence type="ECO:0000256" key="4">
    <source>
        <dbReference type="ARBA" id="ARBA00022827"/>
    </source>
</evidence>
<evidence type="ECO:0000313" key="10">
    <source>
        <dbReference type="Proteomes" id="UP000027153"/>
    </source>
</evidence>
<organism evidence="9 10">
    <name type="scientific">Candidatus Methanoperedens nitratireducens</name>
    <dbReference type="NCBI Taxonomy" id="1392998"/>
    <lineage>
        <taxon>Archaea</taxon>
        <taxon>Methanobacteriati</taxon>
        <taxon>Methanobacteriota</taxon>
        <taxon>Stenosarchaea group</taxon>
        <taxon>Methanomicrobia</taxon>
        <taxon>Methanosarcinales</taxon>
        <taxon>ANME-2 cluster</taxon>
        <taxon>Candidatus Methanoperedentaceae</taxon>
        <taxon>Candidatus Methanoperedens</taxon>
    </lineage>
</organism>
<dbReference type="Pfam" id="PF02852">
    <property type="entry name" value="Pyr_redox_dim"/>
    <property type="match status" value="1"/>
</dbReference>
<evidence type="ECO:0000256" key="1">
    <source>
        <dbReference type="ARBA" id="ARBA00001974"/>
    </source>
</evidence>
<sequence>MSKSGSPLRIVVIGGVAAGMSAASKARRLRPDIEIFVFERSGHVSYSSCGIPYFVSDIVKSPENLVAYDAKFFKEKRNINVFLYHEVISLHPEKQSILVRDLKTGLENEYRYDKLVIATGARANIPQIKGIELKGIFTIRILQDGIKTKDFIRENSPGRALIVGAGYIGMEMAETLVKLGLDVTMAARGPDILGTMEKEIDEIVEDELGRNGITLLKFTQVREFTGENGYVRKAIFNNGRSVDIDMVIVATGVRPNSGIAKEAGIEIGYKDAIRVNQRMETSIPGIYSAGDCAETYHQILERSVYLPLGTTANKQGRVAGENMAGGHALFRGVVGTSTFKVFDLEVARTGLSSREAKIEGFDYISNVIEQYSRANYYPGGSKIRVKLIAEKNTGRVLGAEMAGRDGVPKRIDVIATAITAKMTAKDIGDLDLTYSPPFAPVWDPVLTAANDLKKRITIKEEHPNL</sequence>
<comment type="cofactor">
    <cofactor evidence="1">
        <name>FAD</name>
        <dbReference type="ChEBI" id="CHEBI:57692"/>
    </cofactor>
</comment>